<evidence type="ECO:0000313" key="1">
    <source>
        <dbReference type="EMBL" id="RHN69926.1"/>
    </source>
</evidence>
<dbReference type="EMBL" id="PSQE01000003">
    <property type="protein sequence ID" value="RHN69926.1"/>
    <property type="molecule type" value="Genomic_DNA"/>
</dbReference>
<proteinExistence type="predicted"/>
<dbReference type="Gramene" id="rna18459">
    <property type="protein sequence ID" value="RHN69926.1"/>
    <property type="gene ID" value="gene18459"/>
</dbReference>
<reference evidence="2" key="1">
    <citation type="journal article" date="2018" name="Nat. Plants">
        <title>Whole-genome landscape of Medicago truncatula symbiotic genes.</title>
        <authorList>
            <person name="Pecrix Y."/>
            <person name="Staton S.E."/>
            <person name="Sallet E."/>
            <person name="Lelandais-Briere C."/>
            <person name="Moreau S."/>
            <person name="Carrere S."/>
            <person name="Blein T."/>
            <person name="Jardinaud M.F."/>
            <person name="Latrasse D."/>
            <person name="Zouine M."/>
            <person name="Zahm M."/>
            <person name="Kreplak J."/>
            <person name="Mayjonade B."/>
            <person name="Satge C."/>
            <person name="Perez M."/>
            <person name="Cauet S."/>
            <person name="Marande W."/>
            <person name="Chantry-Darmon C."/>
            <person name="Lopez-Roques C."/>
            <person name="Bouchez O."/>
            <person name="Berard A."/>
            <person name="Debelle F."/>
            <person name="Munos S."/>
            <person name="Bendahmane A."/>
            <person name="Berges H."/>
            <person name="Niebel A."/>
            <person name="Buitink J."/>
            <person name="Frugier F."/>
            <person name="Benhamed M."/>
            <person name="Crespi M."/>
            <person name="Gouzy J."/>
            <person name="Gamas P."/>
        </authorList>
    </citation>
    <scope>NUCLEOTIDE SEQUENCE [LARGE SCALE GENOMIC DNA]</scope>
    <source>
        <strain evidence="2">cv. Jemalong A17</strain>
    </source>
</reference>
<organism evidence="1 2">
    <name type="scientific">Medicago truncatula</name>
    <name type="common">Barrel medic</name>
    <name type="synonym">Medicago tribuloides</name>
    <dbReference type="NCBI Taxonomy" id="3880"/>
    <lineage>
        <taxon>Eukaryota</taxon>
        <taxon>Viridiplantae</taxon>
        <taxon>Streptophyta</taxon>
        <taxon>Embryophyta</taxon>
        <taxon>Tracheophyta</taxon>
        <taxon>Spermatophyta</taxon>
        <taxon>Magnoliopsida</taxon>
        <taxon>eudicotyledons</taxon>
        <taxon>Gunneridae</taxon>
        <taxon>Pentapetalae</taxon>
        <taxon>rosids</taxon>
        <taxon>fabids</taxon>
        <taxon>Fabales</taxon>
        <taxon>Fabaceae</taxon>
        <taxon>Papilionoideae</taxon>
        <taxon>50 kb inversion clade</taxon>
        <taxon>NPAAA clade</taxon>
        <taxon>Hologalegina</taxon>
        <taxon>IRL clade</taxon>
        <taxon>Trifolieae</taxon>
        <taxon>Medicago</taxon>
    </lineage>
</organism>
<protein>
    <submittedName>
        <fullName evidence="1">Uncharacterized protein</fullName>
    </submittedName>
</protein>
<dbReference type="Proteomes" id="UP000265566">
    <property type="component" value="Chromosome 3"/>
</dbReference>
<dbReference type="AlphaFoldDB" id="A0A396IW39"/>
<name>A0A396IW39_MEDTR</name>
<comment type="caution">
    <text evidence="1">The sequence shown here is derived from an EMBL/GenBank/DDBJ whole genome shotgun (WGS) entry which is preliminary data.</text>
</comment>
<evidence type="ECO:0000313" key="2">
    <source>
        <dbReference type="Proteomes" id="UP000265566"/>
    </source>
</evidence>
<gene>
    <name evidence="1" type="ORF">MtrunA17_Chr3g0130071</name>
</gene>
<sequence length="155" mass="17414">MHMLLLRVASRTAQQLDPPPPLPPAAMLAGQTIIIRNKSFTDLGEGVLPFAIAAQVLSKNSISGEQTKDTLEIFSVSSAVGTNYGENLRGREWGVVSTLPDSFRYFHFENSNEGSRNTHNVCKFQNGKPRFTLRLYHSNFSIFHYCLLICFYTQN</sequence>
<accession>A0A396IW39</accession>